<gene>
    <name evidence="5" type="ORF">Ga0080574_TMP187</name>
</gene>
<keyword evidence="5" id="KW-0614">Plasmid</keyword>
<dbReference type="PANTHER" id="PTHR24321">
    <property type="entry name" value="DEHYDROGENASES, SHORT CHAIN"/>
    <property type="match status" value="1"/>
</dbReference>
<dbReference type="PRINTS" id="PR00081">
    <property type="entry name" value="GDHRDH"/>
</dbReference>
<dbReference type="KEGG" id="paby:Ga0080574_TMP187"/>
<feature type="domain" description="Ketoreductase" evidence="4">
    <location>
        <begin position="14"/>
        <end position="196"/>
    </location>
</feature>
<sequence>MSGAAMSWLELAGKVAVVTGGGGGIGRACLESFLAAGCAVAALDLGAEGVAALNERYAGERFLAIDCDVTSPDSLAAAGNAVAERFGGADILVNNAGILRPGPLTDLPLADWKAMLAVNLDGVLLTTQVFARQMAARGGGAVVHVSSISASNPQPFSGAYSAGKAAVSMLSRQLAYEMAPRGIRSNVVSPGLVLTPLSAAFYKDPAVHEAREKHVPLGRIGDPRDMADTVTYLASPRAAYVTGQEIVVDGGLSQTVMANVPRPGYSG</sequence>
<evidence type="ECO:0000256" key="2">
    <source>
        <dbReference type="ARBA" id="ARBA00023002"/>
    </source>
</evidence>
<dbReference type="InterPro" id="IPR036291">
    <property type="entry name" value="NAD(P)-bd_dom_sf"/>
</dbReference>
<organism evidence="5 6">
    <name type="scientific">Salipiger abyssi</name>
    <dbReference type="NCBI Taxonomy" id="1250539"/>
    <lineage>
        <taxon>Bacteria</taxon>
        <taxon>Pseudomonadati</taxon>
        <taxon>Pseudomonadota</taxon>
        <taxon>Alphaproteobacteria</taxon>
        <taxon>Rhodobacterales</taxon>
        <taxon>Roseobacteraceae</taxon>
        <taxon>Salipiger</taxon>
    </lineage>
</organism>
<reference evidence="5 6" key="1">
    <citation type="submission" date="2016-04" db="EMBL/GenBank/DDBJ databases">
        <title>Deep-sea bacteria in the southern Pacific.</title>
        <authorList>
            <person name="Tang K."/>
        </authorList>
    </citation>
    <scope>NUCLEOTIDE SEQUENCE [LARGE SCALE GENOMIC DNA]</scope>
    <source>
        <strain evidence="5 6">JLT2014</strain>
        <plasmid evidence="6">ppaby2</plasmid>
    </source>
</reference>
<keyword evidence="3" id="KW-0520">NAD</keyword>
<proteinExistence type="inferred from homology"/>
<protein>
    <recommendedName>
        <fullName evidence="4">Ketoreductase domain-containing protein</fullName>
    </recommendedName>
</protein>
<keyword evidence="2" id="KW-0560">Oxidoreductase</keyword>
<dbReference type="FunFam" id="3.40.50.720:FF:000084">
    <property type="entry name" value="Short-chain dehydrogenase reductase"/>
    <property type="match status" value="1"/>
</dbReference>
<dbReference type="SMART" id="SM00822">
    <property type="entry name" value="PKS_KR"/>
    <property type="match status" value="1"/>
</dbReference>
<dbReference type="NCBIfam" id="NF005559">
    <property type="entry name" value="PRK07231.1"/>
    <property type="match status" value="1"/>
</dbReference>
<dbReference type="SUPFAM" id="SSF51735">
    <property type="entry name" value="NAD(P)-binding Rossmann-fold domains"/>
    <property type="match status" value="1"/>
</dbReference>
<evidence type="ECO:0000313" key="5">
    <source>
        <dbReference type="EMBL" id="APZ50521.1"/>
    </source>
</evidence>
<dbReference type="EMBL" id="CP015090">
    <property type="protein sequence ID" value="APZ50521.1"/>
    <property type="molecule type" value="Genomic_DNA"/>
</dbReference>
<dbReference type="Pfam" id="PF13561">
    <property type="entry name" value="adh_short_C2"/>
    <property type="match status" value="1"/>
</dbReference>
<dbReference type="Proteomes" id="UP000187059">
    <property type="component" value="Plasmid pPABY2"/>
</dbReference>
<keyword evidence="6" id="KW-1185">Reference proteome</keyword>
<dbReference type="Gene3D" id="3.40.50.720">
    <property type="entry name" value="NAD(P)-binding Rossmann-like Domain"/>
    <property type="match status" value="1"/>
</dbReference>
<dbReference type="GO" id="GO:0016491">
    <property type="term" value="F:oxidoreductase activity"/>
    <property type="evidence" value="ECO:0007669"/>
    <property type="project" value="UniProtKB-KW"/>
</dbReference>
<evidence type="ECO:0000256" key="1">
    <source>
        <dbReference type="ARBA" id="ARBA00006484"/>
    </source>
</evidence>
<dbReference type="CDD" id="cd05233">
    <property type="entry name" value="SDR_c"/>
    <property type="match status" value="1"/>
</dbReference>
<name>A0A1P8UM93_9RHOB</name>
<dbReference type="PRINTS" id="PR00080">
    <property type="entry name" value="SDRFAMILY"/>
</dbReference>
<accession>A0A1P8UM93</accession>
<evidence type="ECO:0000313" key="6">
    <source>
        <dbReference type="Proteomes" id="UP000187059"/>
    </source>
</evidence>
<dbReference type="InterPro" id="IPR057326">
    <property type="entry name" value="KR_dom"/>
</dbReference>
<dbReference type="PROSITE" id="PS00061">
    <property type="entry name" value="ADH_SHORT"/>
    <property type="match status" value="1"/>
</dbReference>
<dbReference type="InterPro" id="IPR020904">
    <property type="entry name" value="Sc_DH/Rdtase_CS"/>
</dbReference>
<evidence type="ECO:0000259" key="4">
    <source>
        <dbReference type="SMART" id="SM00822"/>
    </source>
</evidence>
<evidence type="ECO:0000256" key="3">
    <source>
        <dbReference type="ARBA" id="ARBA00023027"/>
    </source>
</evidence>
<geneLocation type="plasmid" evidence="6">
    <name>ppaby2</name>
</geneLocation>
<dbReference type="PANTHER" id="PTHR24321:SF8">
    <property type="entry name" value="ESTRADIOL 17-BETA-DEHYDROGENASE 8-RELATED"/>
    <property type="match status" value="1"/>
</dbReference>
<dbReference type="InterPro" id="IPR002347">
    <property type="entry name" value="SDR_fam"/>
</dbReference>
<comment type="similarity">
    <text evidence="1">Belongs to the short-chain dehydrogenases/reductases (SDR) family.</text>
</comment>
<dbReference type="AlphaFoldDB" id="A0A1P8UM93"/>